<gene>
    <name evidence="1" type="ORF">Cvel_28538</name>
</gene>
<protein>
    <submittedName>
        <fullName evidence="1">Uncharacterized protein</fullName>
    </submittedName>
</protein>
<dbReference type="AlphaFoldDB" id="A0A0G4HKL7"/>
<accession>A0A0G4HKL7</accession>
<dbReference type="VEuPathDB" id="CryptoDB:Cvel_28538"/>
<dbReference type="EMBL" id="CDMZ01002996">
    <property type="protein sequence ID" value="CEM44711.1"/>
    <property type="molecule type" value="Genomic_DNA"/>
</dbReference>
<evidence type="ECO:0000313" key="1">
    <source>
        <dbReference type="EMBL" id="CEM44711.1"/>
    </source>
</evidence>
<reference evidence="1" key="1">
    <citation type="submission" date="2014-11" db="EMBL/GenBank/DDBJ databases">
        <authorList>
            <person name="Otto D Thomas"/>
            <person name="Naeem Raeece"/>
        </authorList>
    </citation>
    <scope>NUCLEOTIDE SEQUENCE</scope>
</reference>
<proteinExistence type="predicted"/>
<name>A0A0G4HKL7_9ALVE</name>
<organism evidence="1">
    <name type="scientific">Chromera velia CCMP2878</name>
    <dbReference type="NCBI Taxonomy" id="1169474"/>
    <lineage>
        <taxon>Eukaryota</taxon>
        <taxon>Sar</taxon>
        <taxon>Alveolata</taxon>
        <taxon>Colpodellida</taxon>
        <taxon>Chromeraceae</taxon>
        <taxon>Chromera</taxon>
    </lineage>
</organism>
<sequence>MSSPAPVAGTPVAPVETTAPTYTYGAPMLTSYSAMPAYSYPAYSYPTATEGTTYAAPQYTYAAPTYTYPTPTAEPEKVEYSTPVPAPATYAYPQQYPQQYAYPQYYAPPPVAPVTKTAPKKKCCGC</sequence>